<dbReference type="RefSeq" id="WP_182667690.1">
    <property type="nucleotide sequence ID" value="NZ_JACHTE010000001.1"/>
</dbReference>
<feature type="signal peptide" evidence="1">
    <location>
        <begin position="1"/>
        <end position="25"/>
    </location>
</feature>
<dbReference type="Pfam" id="PF11954">
    <property type="entry name" value="DUF3471"/>
    <property type="match status" value="1"/>
</dbReference>
<dbReference type="AlphaFoldDB" id="A0A7W3U0W0"/>
<proteinExistence type="predicted"/>
<keyword evidence="4" id="KW-0378">Hydrolase</keyword>
<dbReference type="Proteomes" id="UP000552587">
    <property type="component" value="Unassembled WGS sequence"/>
</dbReference>
<evidence type="ECO:0000256" key="1">
    <source>
        <dbReference type="SAM" id="SignalP"/>
    </source>
</evidence>
<dbReference type="InterPro" id="IPR050491">
    <property type="entry name" value="AmpC-like"/>
</dbReference>
<protein>
    <submittedName>
        <fullName evidence="4">Serine hydrolase</fullName>
    </submittedName>
</protein>
<sequence>MPVAPRTLPAAVLVIGLLAATPVLAAPPTDLDTRVEEAMSRFGVPGMAVAIVEEGRPVFAKGYGVRELGGDAAVDADTLFLIGSTSKAFTAAALAVLVDDGKLGWDDRVIDHMPGFQMHDPWVTREITVRDLLVHRSGLGLGAGDLMFVPRTSRSREELVEALRHIKPATSFRSGYAYDNVLYVVAGQLVEEVSGQRWEEFVRDRLLRPAGMARSTTLDTDLYATPNRVQPHARLDGPIRGTGNQQTLDERAGLPQVTAPAGLIASSANDMAQWLSLQLGHGALPDGTRVFSEAQAREMWTPVVPIPVSPLPEPIAATTPLFSSYSLGWNVRDYRGVRVIEHSGAVFGVQAVVVLVPERDIGFSLHINSEDGAVLRGLQYELLDHYLDAPDTDWIKAFGDFRQARVDGALQALQATAPEAKQSRPSLPLADYAGRFRDPWYGPMEIRQERDGLRIDFQNTPDMEGTLSHWQYDTFRADWDDKTLEPAYVTFALDAEGHVERVTMKAVSPIADFSFDFHDLLFTPVRGEE</sequence>
<dbReference type="PANTHER" id="PTHR46825:SF15">
    <property type="entry name" value="BETA-LACTAMASE-RELATED DOMAIN-CONTAINING PROTEIN"/>
    <property type="match status" value="1"/>
</dbReference>
<dbReference type="Gene3D" id="3.40.710.10">
    <property type="entry name" value="DD-peptidase/beta-lactamase superfamily"/>
    <property type="match status" value="1"/>
</dbReference>
<evidence type="ECO:0000313" key="5">
    <source>
        <dbReference type="Proteomes" id="UP000552587"/>
    </source>
</evidence>
<organism evidence="4 5">
    <name type="scientific">Marilutibacter penaei</name>
    <dbReference type="NCBI Taxonomy" id="2759900"/>
    <lineage>
        <taxon>Bacteria</taxon>
        <taxon>Pseudomonadati</taxon>
        <taxon>Pseudomonadota</taxon>
        <taxon>Gammaproteobacteria</taxon>
        <taxon>Lysobacterales</taxon>
        <taxon>Lysobacteraceae</taxon>
        <taxon>Marilutibacter</taxon>
    </lineage>
</organism>
<gene>
    <name evidence="4" type="ORF">H4F99_00120</name>
</gene>
<feature type="domain" description="Peptidase S12 Pab87-related C-terminal" evidence="3">
    <location>
        <begin position="420"/>
        <end position="523"/>
    </location>
</feature>
<dbReference type="PANTHER" id="PTHR46825">
    <property type="entry name" value="D-ALANYL-D-ALANINE-CARBOXYPEPTIDASE/ENDOPEPTIDASE AMPH"/>
    <property type="match status" value="1"/>
</dbReference>
<feature type="domain" description="Beta-lactamase-related" evidence="2">
    <location>
        <begin position="32"/>
        <end position="376"/>
    </location>
</feature>
<name>A0A7W3U0W0_9GAMM</name>
<evidence type="ECO:0000259" key="2">
    <source>
        <dbReference type="Pfam" id="PF00144"/>
    </source>
</evidence>
<dbReference type="SUPFAM" id="SSF56601">
    <property type="entry name" value="beta-lactamase/transpeptidase-like"/>
    <property type="match status" value="1"/>
</dbReference>
<comment type="caution">
    <text evidence="4">The sequence shown here is derived from an EMBL/GenBank/DDBJ whole genome shotgun (WGS) entry which is preliminary data.</text>
</comment>
<dbReference type="Pfam" id="PF00144">
    <property type="entry name" value="Beta-lactamase"/>
    <property type="match status" value="1"/>
</dbReference>
<keyword evidence="1" id="KW-0732">Signal</keyword>
<dbReference type="InterPro" id="IPR021860">
    <property type="entry name" value="Peptidase_S12_Pab87-rel_C"/>
</dbReference>
<dbReference type="InterPro" id="IPR012338">
    <property type="entry name" value="Beta-lactam/transpept-like"/>
</dbReference>
<accession>A0A7W3U0W0</accession>
<evidence type="ECO:0000313" key="4">
    <source>
        <dbReference type="EMBL" id="MBB1086886.1"/>
    </source>
</evidence>
<dbReference type="Gene3D" id="2.40.128.600">
    <property type="match status" value="1"/>
</dbReference>
<dbReference type="InterPro" id="IPR001466">
    <property type="entry name" value="Beta-lactam-related"/>
</dbReference>
<feature type="chain" id="PRO_5031205146" evidence="1">
    <location>
        <begin position="26"/>
        <end position="529"/>
    </location>
</feature>
<evidence type="ECO:0000259" key="3">
    <source>
        <dbReference type="Pfam" id="PF11954"/>
    </source>
</evidence>
<keyword evidence="5" id="KW-1185">Reference proteome</keyword>
<reference evidence="4 5" key="1">
    <citation type="submission" date="2020-07" db="EMBL/GenBank/DDBJ databases">
        <authorList>
            <person name="Xu S."/>
            <person name="Li A."/>
        </authorList>
    </citation>
    <scope>NUCLEOTIDE SEQUENCE [LARGE SCALE GENOMIC DNA]</scope>
    <source>
        <strain evidence="4 5">SG-8</strain>
    </source>
</reference>
<dbReference type="EMBL" id="JACHTE010000001">
    <property type="protein sequence ID" value="MBB1086886.1"/>
    <property type="molecule type" value="Genomic_DNA"/>
</dbReference>
<dbReference type="GO" id="GO:0016787">
    <property type="term" value="F:hydrolase activity"/>
    <property type="evidence" value="ECO:0007669"/>
    <property type="project" value="UniProtKB-KW"/>
</dbReference>